<dbReference type="AlphaFoldDB" id="A0A1V6TPT4"/>
<gene>
    <name evidence="1" type="ORF">PENSTE_c003G03008</name>
</gene>
<dbReference type="Proteomes" id="UP000191285">
    <property type="component" value="Unassembled WGS sequence"/>
</dbReference>
<protein>
    <submittedName>
        <fullName evidence="1">Uncharacterized protein</fullName>
    </submittedName>
</protein>
<evidence type="ECO:0000313" key="2">
    <source>
        <dbReference type="Proteomes" id="UP000191285"/>
    </source>
</evidence>
<sequence>MASRGDYPRFTKDAEEWSVNDDWDPDEYLEWCQRLSDARKRLKNTYTECDQAAVTLVKNLYGSLEAKGASKFYNENCTKLVVRYGVAYNFYTCKFFEDIPDSKAIFRVVNYLPKFGKGMHWRDIARMLQAAADGGGLQILQEWNNKVDSYLGTSIRYFRLMRKYAKDGWEPTVDELPGIFAKDEEEIKETGDRPLEKKHIDAAIKILNTNERIEKILTMAENPGYKTALAEVREAIECMKMLLASDKFPGVLRQISDMENAKLSWSKTIGPACVAIIRLGRRSAGKDFEKLAEYARGHAKRQ</sequence>
<organism evidence="1 2">
    <name type="scientific">Penicillium steckii</name>
    <dbReference type="NCBI Taxonomy" id="303698"/>
    <lineage>
        <taxon>Eukaryota</taxon>
        <taxon>Fungi</taxon>
        <taxon>Dikarya</taxon>
        <taxon>Ascomycota</taxon>
        <taxon>Pezizomycotina</taxon>
        <taxon>Eurotiomycetes</taxon>
        <taxon>Eurotiomycetidae</taxon>
        <taxon>Eurotiales</taxon>
        <taxon>Aspergillaceae</taxon>
        <taxon>Penicillium</taxon>
    </lineage>
</organism>
<accession>A0A1V6TPT4</accession>
<proteinExistence type="predicted"/>
<name>A0A1V6TPT4_9EURO</name>
<dbReference type="OrthoDB" id="5071731at2759"/>
<comment type="caution">
    <text evidence="1">The sequence shown here is derived from an EMBL/GenBank/DDBJ whole genome shotgun (WGS) entry which is preliminary data.</text>
</comment>
<keyword evidence="2" id="KW-1185">Reference proteome</keyword>
<dbReference type="EMBL" id="MLKD01000003">
    <property type="protein sequence ID" value="OQE28392.1"/>
    <property type="molecule type" value="Genomic_DNA"/>
</dbReference>
<reference evidence="2" key="1">
    <citation type="journal article" date="2017" name="Nat. Microbiol.">
        <title>Global analysis of biosynthetic gene clusters reveals vast potential of secondary metabolite production in Penicillium species.</title>
        <authorList>
            <person name="Nielsen J.C."/>
            <person name="Grijseels S."/>
            <person name="Prigent S."/>
            <person name="Ji B."/>
            <person name="Dainat J."/>
            <person name="Nielsen K.F."/>
            <person name="Frisvad J.C."/>
            <person name="Workman M."/>
            <person name="Nielsen J."/>
        </authorList>
    </citation>
    <scope>NUCLEOTIDE SEQUENCE [LARGE SCALE GENOMIC DNA]</scope>
    <source>
        <strain evidence="2">IBT 24891</strain>
    </source>
</reference>
<evidence type="ECO:0000313" key="1">
    <source>
        <dbReference type="EMBL" id="OQE28392.1"/>
    </source>
</evidence>